<dbReference type="Proteomes" id="UP000177953">
    <property type="component" value="Unassembled WGS sequence"/>
</dbReference>
<dbReference type="PROSITE" id="PS51384">
    <property type="entry name" value="FAD_FR"/>
    <property type="match status" value="1"/>
</dbReference>
<proteinExistence type="predicted"/>
<dbReference type="InterPro" id="IPR017938">
    <property type="entry name" value="Riboflavin_synthase-like_b-brl"/>
</dbReference>
<name>A0A1F6MBH5_9BACT</name>
<dbReference type="GO" id="GO:0016491">
    <property type="term" value="F:oxidoreductase activity"/>
    <property type="evidence" value="ECO:0007669"/>
    <property type="project" value="InterPro"/>
</dbReference>
<gene>
    <name evidence="2" type="ORF">A2754_01470</name>
</gene>
<dbReference type="InterPro" id="IPR001433">
    <property type="entry name" value="OxRdtase_FAD/NAD-bd"/>
</dbReference>
<dbReference type="InterPro" id="IPR001709">
    <property type="entry name" value="Flavoprot_Pyr_Nucl_cyt_Rdtase"/>
</dbReference>
<dbReference type="PANTHER" id="PTHR47878">
    <property type="entry name" value="OXIDOREDUCTASE FAD/NAD(P)-BINDING DOMAIN PROTEIN"/>
    <property type="match status" value="1"/>
</dbReference>
<sequence>MSKGSFTAEISYRRDATKDLFVLGLDLGENRKDFNFKAGQYCTIGLLDAQNNVILDRERKKAWRPYSIVSAPGEYEIELFVELVPPEHGGNLTPLLYGRHIGDTVEVLPKPKGALLFESEFKNQVMVSTVTGLAPFMSMIREYFEGLKRDMLMDHSFYVLQGASYHNEFVYDAELRRLGCAWHKLARTLGNGLEFDYVPTVSRPNEPENFSWEGEKGRVNAIVEEYLEGAGLEPEDTVVYVCGHPGMIEDVKERLAPRGWSLKLKNLKEERFWK</sequence>
<dbReference type="SUPFAM" id="SSF63380">
    <property type="entry name" value="Riboflavin synthase domain-like"/>
    <property type="match status" value="1"/>
</dbReference>
<dbReference type="Gene3D" id="3.40.50.80">
    <property type="entry name" value="Nucleotide-binding domain of ferredoxin-NADP reductase (FNR) module"/>
    <property type="match status" value="1"/>
</dbReference>
<accession>A0A1F6MBH5</accession>
<protein>
    <recommendedName>
        <fullName evidence="1">FAD-binding FR-type domain-containing protein</fullName>
    </recommendedName>
</protein>
<reference evidence="2 3" key="1">
    <citation type="journal article" date="2016" name="Nat. Commun.">
        <title>Thousands of microbial genomes shed light on interconnected biogeochemical processes in an aquifer system.</title>
        <authorList>
            <person name="Anantharaman K."/>
            <person name="Brown C.T."/>
            <person name="Hug L.A."/>
            <person name="Sharon I."/>
            <person name="Castelle C.J."/>
            <person name="Probst A.J."/>
            <person name="Thomas B.C."/>
            <person name="Singh A."/>
            <person name="Wilkins M.J."/>
            <person name="Karaoz U."/>
            <person name="Brodie E.L."/>
            <person name="Williams K.H."/>
            <person name="Hubbard S.S."/>
            <person name="Banfield J.F."/>
        </authorList>
    </citation>
    <scope>NUCLEOTIDE SEQUENCE [LARGE SCALE GENOMIC DNA]</scope>
</reference>
<dbReference type="PANTHER" id="PTHR47878:SF2">
    <property type="entry name" value="OXIDOREDUCTASE FAD_NAD(P)-BINDING DOMAIN PROTEIN"/>
    <property type="match status" value="1"/>
</dbReference>
<dbReference type="InterPro" id="IPR039261">
    <property type="entry name" value="FNR_nucleotide-bd"/>
</dbReference>
<dbReference type="InterPro" id="IPR017927">
    <property type="entry name" value="FAD-bd_FR_type"/>
</dbReference>
<dbReference type="Pfam" id="PF00175">
    <property type="entry name" value="NAD_binding_1"/>
    <property type="match status" value="1"/>
</dbReference>
<dbReference type="InterPro" id="IPR051930">
    <property type="entry name" value="FNR_type-1"/>
</dbReference>
<evidence type="ECO:0000259" key="1">
    <source>
        <dbReference type="PROSITE" id="PS51384"/>
    </source>
</evidence>
<dbReference type="PRINTS" id="PR00371">
    <property type="entry name" value="FPNCR"/>
</dbReference>
<dbReference type="AlphaFoldDB" id="A0A1F6MBH5"/>
<dbReference type="EMBL" id="MFPU01000071">
    <property type="protein sequence ID" value="OGH69007.1"/>
    <property type="molecule type" value="Genomic_DNA"/>
</dbReference>
<dbReference type="Gene3D" id="2.40.30.10">
    <property type="entry name" value="Translation factors"/>
    <property type="match status" value="1"/>
</dbReference>
<feature type="domain" description="FAD-binding FR-type" evidence="1">
    <location>
        <begin position="3"/>
        <end position="118"/>
    </location>
</feature>
<comment type="caution">
    <text evidence="2">The sequence shown here is derived from an EMBL/GenBank/DDBJ whole genome shotgun (WGS) entry which is preliminary data.</text>
</comment>
<evidence type="ECO:0000313" key="2">
    <source>
        <dbReference type="EMBL" id="OGH69007.1"/>
    </source>
</evidence>
<dbReference type="SUPFAM" id="SSF52343">
    <property type="entry name" value="Ferredoxin reductase-like, C-terminal NADP-linked domain"/>
    <property type="match status" value="1"/>
</dbReference>
<organism evidence="2 3">
    <name type="scientific">Candidatus Magasanikbacteria bacterium RIFCSPHIGHO2_01_FULL_47_8</name>
    <dbReference type="NCBI Taxonomy" id="1798673"/>
    <lineage>
        <taxon>Bacteria</taxon>
        <taxon>Candidatus Magasanikiibacteriota</taxon>
    </lineage>
</organism>
<evidence type="ECO:0000313" key="3">
    <source>
        <dbReference type="Proteomes" id="UP000177953"/>
    </source>
</evidence>